<reference evidence="2" key="1">
    <citation type="journal article" date="2020" name="MBio">
        <title>Horizontal gene transfer to a defensive symbiont with a reduced genome amongst a multipartite beetle microbiome.</title>
        <authorList>
            <person name="Waterworth S.C."/>
            <person name="Florez L.V."/>
            <person name="Rees E.R."/>
            <person name="Hertweck C."/>
            <person name="Kaltenpoth M."/>
            <person name="Kwan J.C."/>
        </authorList>
    </citation>
    <scope>NUCLEOTIDE SEQUENCE [LARGE SCALE GENOMIC DNA]</scope>
</reference>
<dbReference type="EMBL" id="WNDP01000212">
    <property type="protein sequence ID" value="KAF1016470.1"/>
    <property type="molecule type" value="Genomic_DNA"/>
</dbReference>
<accession>A0A833PA47</accession>
<dbReference type="PANTHER" id="PTHR30189:SF1">
    <property type="entry name" value="LPS-ASSEMBLY PROTEIN LPTD"/>
    <property type="match status" value="1"/>
</dbReference>
<protein>
    <submittedName>
        <fullName evidence="1">LPS-assembly protein LptD</fullName>
    </submittedName>
</protein>
<dbReference type="InterPro" id="IPR050218">
    <property type="entry name" value="LptD"/>
</dbReference>
<organism evidence="1 2">
    <name type="scientific">Acinetobacter bereziniae</name>
    <name type="common">Acinetobacter genomosp. 10</name>
    <dbReference type="NCBI Taxonomy" id="106648"/>
    <lineage>
        <taxon>Bacteria</taxon>
        <taxon>Pseudomonadati</taxon>
        <taxon>Pseudomonadota</taxon>
        <taxon>Gammaproteobacteria</taxon>
        <taxon>Moraxellales</taxon>
        <taxon>Moraxellaceae</taxon>
        <taxon>Acinetobacter</taxon>
    </lineage>
</organism>
<name>A0A833PA47_ACIBZ</name>
<comment type="caution">
    <text evidence="1">The sequence shown here is derived from an EMBL/GenBank/DDBJ whole genome shotgun (WGS) entry which is preliminary data.</text>
</comment>
<evidence type="ECO:0000313" key="1">
    <source>
        <dbReference type="EMBL" id="KAF1016470.1"/>
    </source>
</evidence>
<evidence type="ECO:0000313" key="2">
    <source>
        <dbReference type="Proteomes" id="UP000490535"/>
    </source>
</evidence>
<dbReference type="GO" id="GO:1990351">
    <property type="term" value="C:transporter complex"/>
    <property type="evidence" value="ECO:0007669"/>
    <property type="project" value="TreeGrafter"/>
</dbReference>
<proteinExistence type="predicted"/>
<dbReference type="GO" id="GO:0009279">
    <property type="term" value="C:cell outer membrane"/>
    <property type="evidence" value="ECO:0007669"/>
    <property type="project" value="TreeGrafter"/>
</dbReference>
<gene>
    <name evidence="1" type="primary">lptD</name>
    <name evidence="1" type="ORF">GAK29_04533</name>
</gene>
<dbReference type="AlphaFoldDB" id="A0A833PA47"/>
<dbReference type="PANTHER" id="PTHR30189">
    <property type="entry name" value="LPS-ASSEMBLY PROTEIN"/>
    <property type="match status" value="1"/>
</dbReference>
<sequence length="147" mass="16958">MSNGDSAQHDFQMYYTGEQGNLYNVGYFYRNNLPDRQREYDQAVASFIQPVKDNWRIMGHVQYDLDNHVAREYLLGVNYESCCWGISVYGRSYFNDLDDVSLPDTKPKRAVMAEITLKGLGGLNNKLSSLLENRILGFDKANQSWTH</sequence>
<dbReference type="GO" id="GO:0061024">
    <property type="term" value="P:membrane organization"/>
    <property type="evidence" value="ECO:0007669"/>
    <property type="project" value="InterPro"/>
</dbReference>
<dbReference type="Proteomes" id="UP000490535">
    <property type="component" value="Unassembled WGS sequence"/>
</dbReference>